<sequence>MSDSPLTFQDKVILITGASTGMGRATALALGKQGAKVVLGDLSDAAGHTADEINTAGGTAIFVKTNVADADSVAALVDAAVTTYGRLDGAFNNAGLLPQTAALADQTVEEFDKTIAVDLRGVFLSLKYEITAMLKTGGGSIVNTASVAGVVADPGMSPYAAAKHGVIGLTQAAALDYATQGIRINAIAPGLVATPMTKRWLDDPEKHAALLANSPIGRPAEPEEIAGTVLHLLSDAASFTTGATMLVDGGQTAH</sequence>
<dbReference type="NCBIfam" id="NF005559">
    <property type="entry name" value="PRK07231.1"/>
    <property type="match status" value="1"/>
</dbReference>
<dbReference type="InterPro" id="IPR002347">
    <property type="entry name" value="SDR_fam"/>
</dbReference>
<keyword evidence="2" id="KW-0560">Oxidoreductase</keyword>
<accession>A0ABP8W787</accession>
<comment type="caution">
    <text evidence="5">The sequence shown here is derived from an EMBL/GenBank/DDBJ whole genome shotgun (WGS) entry which is preliminary data.</text>
</comment>
<protein>
    <submittedName>
        <fullName evidence="5">SDR family oxidoreductase</fullName>
    </submittedName>
</protein>
<dbReference type="RefSeq" id="WP_345376747.1">
    <property type="nucleotide sequence ID" value="NZ_BAABLM010000007.1"/>
</dbReference>
<feature type="domain" description="Ketoreductase" evidence="4">
    <location>
        <begin position="11"/>
        <end position="190"/>
    </location>
</feature>
<evidence type="ECO:0000256" key="2">
    <source>
        <dbReference type="ARBA" id="ARBA00023002"/>
    </source>
</evidence>
<dbReference type="Pfam" id="PF13561">
    <property type="entry name" value="adh_short_C2"/>
    <property type="match status" value="1"/>
</dbReference>
<dbReference type="PANTHER" id="PTHR24321">
    <property type="entry name" value="DEHYDROGENASES, SHORT CHAIN"/>
    <property type="match status" value="1"/>
</dbReference>
<gene>
    <name evidence="5" type="ORF">GCM10025780_30210</name>
</gene>
<dbReference type="EMBL" id="BAABLM010000007">
    <property type="protein sequence ID" value="GAA4682596.1"/>
    <property type="molecule type" value="Genomic_DNA"/>
</dbReference>
<organism evidence="5 6">
    <name type="scientific">Frondihabitans cladoniiphilus</name>
    <dbReference type="NCBI Taxonomy" id="715785"/>
    <lineage>
        <taxon>Bacteria</taxon>
        <taxon>Bacillati</taxon>
        <taxon>Actinomycetota</taxon>
        <taxon>Actinomycetes</taxon>
        <taxon>Micrococcales</taxon>
        <taxon>Microbacteriaceae</taxon>
        <taxon>Frondihabitans</taxon>
    </lineage>
</organism>
<dbReference type="CDD" id="cd05233">
    <property type="entry name" value="SDR_c"/>
    <property type="match status" value="1"/>
</dbReference>
<evidence type="ECO:0000313" key="5">
    <source>
        <dbReference type="EMBL" id="GAA4682596.1"/>
    </source>
</evidence>
<dbReference type="Gene3D" id="3.40.50.720">
    <property type="entry name" value="NAD(P)-binding Rossmann-like Domain"/>
    <property type="match status" value="1"/>
</dbReference>
<dbReference type="PANTHER" id="PTHR24321:SF8">
    <property type="entry name" value="ESTRADIOL 17-BETA-DEHYDROGENASE 8-RELATED"/>
    <property type="match status" value="1"/>
</dbReference>
<dbReference type="PRINTS" id="PR00080">
    <property type="entry name" value="SDRFAMILY"/>
</dbReference>
<dbReference type="InterPro" id="IPR057326">
    <property type="entry name" value="KR_dom"/>
</dbReference>
<dbReference type="SUPFAM" id="SSF51735">
    <property type="entry name" value="NAD(P)-binding Rossmann-fold domains"/>
    <property type="match status" value="1"/>
</dbReference>
<evidence type="ECO:0000256" key="3">
    <source>
        <dbReference type="ARBA" id="ARBA00023027"/>
    </source>
</evidence>
<dbReference type="SMART" id="SM00822">
    <property type="entry name" value="PKS_KR"/>
    <property type="match status" value="1"/>
</dbReference>
<dbReference type="InterPro" id="IPR036291">
    <property type="entry name" value="NAD(P)-bd_dom_sf"/>
</dbReference>
<evidence type="ECO:0000313" key="6">
    <source>
        <dbReference type="Proteomes" id="UP001501295"/>
    </source>
</evidence>
<evidence type="ECO:0000259" key="4">
    <source>
        <dbReference type="SMART" id="SM00822"/>
    </source>
</evidence>
<dbReference type="Proteomes" id="UP001501295">
    <property type="component" value="Unassembled WGS sequence"/>
</dbReference>
<reference evidence="6" key="1">
    <citation type="journal article" date="2019" name="Int. J. Syst. Evol. Microbiol.">
        <title>The Global Catalogue of Microorganisms (GCM) 10K type strain sequencing project: providing services to taxonomists for standard genome sequencing and annotation.</title>
        <authorList>
            <consortium name="The Broad Institute Genomics Platform"/>
            <consortium name="The Broad Institute Genome Sequencing Center for Infectious Disease"/>
            <person name="Wu L."/>
            <person name="Ma J."/>
        </authorList>
    </citation>
    <scope>NUCLEOTIDE SEQUENCE [LARGE SCALE GENOMIC DNA]</scope>
    <source>
        <strain evidence="6">JCM 18956</strain>
    </source>
</reference>
<name>A0ABP8W787_9MICO</name>
<proteinExistence type="inferred from homology"/>
<comment type="similarity">
    <text evidence="1">Belongs to the short-chain dehydrogenases/reductases (SDR) family.</text>
</comment>
<keyword evidence="3" id="KW-0520">NAD</keyword>
<dbReference type="InterPro" id="IPR020904">
    <property type="entry name" value="Sc_DH/Rdtase_CS"/>
</dbReference>
<dbReference type="PROSITE" id="PS00061">
    <property type="entry name" value="ADH_SHORT"/>
    <property type="match status" value="1"/>
</dbReference>
<evidence type="ECO:0000256" key="1">
    <source>
        <dbReference type="ARBA" id="ARBA00006484"/>
    </source>
</evidence>
<keyword evidence="6" id="KW-1185">Reference proteome</keyword>
<dbReference type="PRINTS" id="PR00081">
    <property type="entry name" value="GDHRDH"/>
</dbReference>